<dbReference type="PANTHER" id="PTHR33321">
    <property type="match status" value="1"/>
</dbReference>
<name>A0A9Q0FCS4_9ROSI</name>
<dbReference type="Pfam" id="PF04450">
    <property type="entry name" value="BSP"/>
    <property type="match status" value="1"/>
</dbReference>
<reference evidence="1" key="2">
    <citation type="journal article" date="2023" name="Plants (Basel)">
        <title>Annotation of the Turnera subulata (Passifloraceae) Draft Genome Reveals the S-Locus Evolved after the Divergence of Turneroideae from Passifloroideae in a Stepwise Manner.</title>
        <authorList>
            <person name="Henning P.M."/>
            <person name="Roalson E.H."/>
            <person name="Mir W."/>
            <person name="McCubbin A.G."/>
            <person name="Shore J.S."/>
        </authorList>
    </citation>
    <scope>NUCLEOTIDE SEQUENCE</scope>
    <source>
        <strain evidence="1">F60SS</strain>
    </source>
</reference>
<evidence type="ECO:0000313" key="2">
    <source>
        <dbReference type="Proteomes" id="UP001141552"/>
    </source>
</evidence>
<dbReference type="InterPro" id="IPR007541">
    <property type="entry name" value="Uncharacterised_BSP"/>
</dbReference>
<protein>
    <submittedName>
        <fullName evidence="1">Uncharacterized protein</fullName>
    </submittedName>
</protein>
<organism evidence="1 2">
    <name type="scientific">Turnera subulata</name>
    <dbReference type="NCBI Taxonomy" id="218843"/>
    <lineage>
        <taxon>Eukaryota</taxon>
        <taxon>Viridiplantae</taxon>
        <taxon>Streptophyta</taxon>
        <taxon>Embryophyta</taxon>
        <taxon>Tracheophyta</taxon>
        <taxon>Spermatophyta</taxon>
        <taxon>Magnoliopsida</taxon>
        <taxon>eudicotyledons</taxon>
        <taxon>Gunneridae</taxon>
        <taxon>Pentapetalae</taxon>
        <taxon>rosids</taxon>
        <taxon>fabids</taxon>
        <taxon>Malpighiales</taxon>
        <taxon>Passifloraceae</taxon>
        <taxon>Turnera</taxon>
    </lineage>
</organism>
<keyword evidence="2" id="KW-1185">Reference proteome</keyword>
<dbReference type="EMBL" id="JAKUCV010006193">
    <property type="protein sequence ID" value="KAJ4828365.1"/>
    <property type="molecule type" value="Genomic_DNA"/>
</dbReference>
<proteinExistence type="predicted"/>
<dbReference type="PANTHER" id="PTHR33321:SF3">
    <property type="entry name" value="OS05G0582000 PROTEIN"/>
    <property type="match status" value="1"/>
</dbReference>
<reference evidence="1" key="1">
    <citation type="submission" date="2022-02" db="EMBL/GenBank/DDBJ databases">
        <authorList>
            <person name="Henning P.M."/>
            <person name="McCubbin A.G."/>
            <person name="Shore J.S."/>
        </authorList>
    </citation>
    <scope>NUCLEOTIDE SEQUENCE</scope>
    <source>
        <strain evidence="1">F60SS</strain>
        <tissue evidence="1">Leaves</tissue>
    </source>
</reference>
<dbReference type="OrthoDB" id="1924946at2759"/>
<gene>
    <name evidence="1" type="ORF">Tsubulata_047771</name>
</gene>
<sequence>MEEEEVGRGGVGGVLKGTVTVNAGDEEGDFVISVGLSQDKAKLGRRRHLDPEVRALVLQGMARVWLWDSKSRAPPWLLDGMVEYVRGLADFGPAGAAGGFTGWLGDKDPLVVAKLLDYSTYPNGGAIKEMRRRLVGRRPEQEKRSKGDAVDGFKEKAAHQELRRGKRVQRRWLTQLAELERKEGGSVLCARRWLELRPRWWSRGVLPVRGGGRR</sequence>
<dbReference type="AlphaFoldDB" id="A0A9Q0FCS4"/>
<dbReference type="Proteomes" id="UP001141552">
    <property type="component" value="Unassembled WGS sequence"/>
</dbReference>
<comment type="caution">
    <text evidence="1">The sequence shown here is derived from an EMBL/GenBank/DDBJ whole genome shotgun (WGS) entry which is preliminary data.</text>
</comment>
<evidence type="ECO:0000313" key="1">
    <source>
        <dbReference type="EMBL" id="KAJ4828365.1"/>
    </source>
</evidence>
<accession>A0A9Q0FCS4</accession>